<name>A0A4U0Q5S4_9NEIS</name>
<keyword evidence="1" id="KW-0472">Membrane</keyword>
<reference evidence="2 3" key="1">
    <citation type="submission" date="2019-04" db="EMBL/GenBank/DDBJ databases">
        <title>Chitiniphilus eburnea sp. nov., a novel chitinolytic bacterium isolated from aquaculture sludge.</title>
        <authorList>
            <person name="Sheng M."/>
        </authorList>
    </citation>
    <scope>NUCLEOTIDE SEQUENCE [LARGE SCALE GENOMIC DNA]</scope>
    <source>
        <strain evidence="2 3">HX-2-15</strain>
    </source>
</reference>
<dbReference type="RefSeq" id="WP_136774013.1">
    <property type="nucleotide sequence ID" value="NZ_SUMF01000017.1"/>
</dbReference>
<dbReference type="Proteomes" id="UP000310016">
    <property type="component" value="Unassembled WGS sequence"/>
</dbReference>
<comment type="caution">
    <text evidence="2">The sequence shown here is derived from an EMBL/GenBank/DDBJ whole genome shotgun (WGS) entry which is preliminary data.</text>
</comment>
<evidence type="ECO:0000256" key="1">
    <source>
        <dbReference type="SAM" id="Phobius"/>
    </source>
</evidence>
<proteinExistence type="predicted"/>
<feature type="transmembrane region" description="Helical" evidence="1">
    <location>
        <begin position="56"/>
        <end position="78"/>
    </location>
</feature>
<organism evidence="2 3">
    <name type="scientific">Chitiniphilus eburneus</name>
    <dbReference type="NCBI Taxonomy" id="2571148"/>
    <lineage>
        <taxon>Bacteria</taxon>
        <taxon>Pseudomonadati</taxon>
        <taxon>Pseudomonadota</taxon>
        <taxon>Betaproteobacteria</taxon>
        <taxon>Neisseriales</taxon>
        <taxon>Chitinibacteraceae</taxon>
        <taxon>Chitiniphilus</taxon>
    </lineage>
</organism>
<feature type="transmembrane region" description="Helical" evidence="1">
    <location>
        <begin position="85"/>
        <end position="106"/>
    </location>
</feature>
<keyword evidence="1" id="KW-1133">Transmembrane helix</keyword>
<accession>A0A4U0Q5S4</accession>
<protein>
    <submittedName>
        <fullName evidence="2">Uncharacterized protein</fullName>
    </submittedName>
</protein>
<keyword evidence="1" id="KW-0812">Transmembrane</keyword>
<feature type="transmembrane region" description="Helical" evidence="1">
    <location>
        <begin position="231"/>
        <end position="250"/>
    </location>
</feature>
<evidence type="ECO:0000313" key="2">
    <source>
        <dbReference type="EMBL" id="TJZ71024.1"/>
    </source>
</evidence>
<feature type="transmembrane region" description="Helical" evidence="1">
    <location>
        <begin position="112"/>
        <end position="131"/>
    </location>
</feature>
<sequence>MGSVIAVKLFAGPAVIAVASLAGKRWGAAVAGMVGGLPLIAGCVIAVLWLEHGMAYAQQAAHAAPAGLWANAVYMLALAHASRYFGWRGTLLCGWMMYLAVAVFLAQSGLAASTWTGATSLLGLLLALRLLPHPTAPPRLQPLPRAELGARMLAALLVVAVLSSAALALGPTLTGVLAGGPVAATVLPAFTLAGSGRNALLLQLRGFLTGLLGFGVCFLILAPLMPGWGVAAVFPAVAATLACGALIHAVSRRVAR</sequence>
<dbReference type="EMBL" id="SUMF01000017">
    <property type="protein sequence ID" value="TJZ71024.1"/>
    <property type="molecule type" value="Genomic_DNA"/>
</dbReference>
<gene>
    <name evidence="2" type="ORF">FAZ21_13740</name>
</gene>
<feature type="transmembrane region" description="Helical" evidence="1">
    <location>
        <begin position="6"/>
        <end position="23"/>
    </location>
</feature>
<dbReference type="OrthoDB" id="161727at2"/>
<keyword evidence="3" id="KW-1185">Reference proteome</keyword>
<feature type="transmembrane region" description="Helical" evidence="1">
    <location>
        <begin position="206"/>
        <end position="225"/>
    </location>
</feature>
<feature type="transmembrane region" description="Helical" evidence="1">
    <location>
        <begin position="30"/>
        <end position="50"/>
    </location>
</feature>
<dbReference type="AlphaFoldDB" id="A0A4U0Q5S4"/>
<feature type="transmembrane region" description="Helical" evidence="1">
    <location>
        <begin position="152"/>
        <end position="170"/>
    </location>
</feature>
<feature type="transmembrane region" description="Helical" evidence="1">
    <location>
        <begin position="176"/>
        <end position="194"/>
    </location>
</feature>
<evidence type="ECO:0000313" key="3">
    <source>
        <dbReference type="Proteomes" id="UP000310016"/>
    </source>
</evidence>